<feature type="region of interest" description="Disordered" evidence="1">
    <location>
        <begin position="34"/>
        <end position="87"/>
    </location>
</feature>
<gene>
    <name evidence="2" type="ORF">HF885_07575</name>
</gene>
<evidence type="ECO:0000313" key="3">
    <source>
        <dbReference type="Proteomes" id="UP000565613"/>
    </source>
</evidence>
<comment type="caution">
    <text evidence="2">The sequence shown here is derived from an EMBL/GenBank/DDBJ whole genome shotgun (WGS) entry which is preliminary data.</text>
</comment>
<feature type="compositionally biased region" description="Gly residues" evidence="1">
    <location>
        <begin position="38"/>
        <end position="49"/>
    </location>
</feature>
<organism evidence="2 3">
    <name type="scientific">Parafannyhessea umbonata</name>
    <dbReference type="NCBI Taxonomy" id="604330"/>
    <lineage>
        <taxon>Bacteria</taxon>
        <taxon>Bacillati</taxon>
        <taxon>Actinomycetota</taxon>
        <taxon>Coriobacteriia</taxon>
        <taxon>Coriobacteriales</taxon>
        <taxon>Atopobiaceae</taxon>
        <taxon>Parafannyhessea</taxon>
    </lineage>
</organism>
<evidence type="ECO:0000313" key="2">
    <source>
        <dbReference type="EMBL" id="NMF26289.1"/>
    </source>
</evidence>
<name>A0A7X9TBB4_9ACTN</name>
<evidence type="ECO:0000256" key="1">
    <source>
        <dbReference type="SAM" id="MobiDB-lite"/>
    </source>
</evidence>
<dbReference type="EMBL" id="JABAGR010000006">
    <property type="protein sequence ID" value="NMF26289.1"/>
    <property type="molecule type" value="Genomic_DNA"/>
</dbReference>
<dbReference type="Proteomes" id="UP000565613">
    <property type="component" value="Unassembled WGS sequence"/>
</dbReference>
<proteinExistence type="predicted"/>
<accession>A0A7X9TBB4</accession>
<protein>
    <submittedName>
        <fullName evidence="2">Uncharacterized protein</fullName>
    </submittedName>
</protein>
<reference evidence="2 3" key="1">
    <citation type="submission" date="2020-04" db="EMBL/GenBank/DDBJ databases">
        <authorList>
            <person name="Hitch T.C.A."/>
            <person name="Wylensek D."/>
            <person name="Clavel T."/>
        </authorList>
    </citation>
    <scope>NUCLEOTIDE SEQUENCE [LARGE SCALE GENOMIC DNA]</scope>
    <source>
        <strain evidence="2 3">105184</strain>
    </source>
</reference>
<feature type="compositionally biased region" description="Basic and acidic residues" evidence="1">
    <location>
        <begin position="53"/>
        <end position="64"/>
    </location>
</feature>
<dbReference type="AlphaFoldDB" id="A0A7X9TBB4"/>
<sequence length="164" mass="17582">MALLALLVGFMATAVCCRRQVEVSAGQEADVEAHVRGRGGNSPFGGISGKGVSPKDEGDKDGGSSRHVTRRSPSPSKKDGVRGYTSKASLQDTATRLLEEYARAGKCVLVRAGYLDLLGNNWSCTVVGDGWVDTVVVRGTRDSRESEVKVVRMDAKEWEEGVPR</sequence>